<accession>A0A2P2P2S5</accession>
<proteinExistence type="predicted"/>
<reference evidence="2" key="1">
    <citation type="submission" date="2018-02" db="EMBL/GenBank/DDBJ databases">
        <title>Rhizophora mucronata_Transcriptome.</title>
        <authorList>
            <person name="Meera S.P."/>
            <person name="Sreeshan A."/>
            <person name="Augustine A."/>
        </authorList>
    </citation>
    <scope>NUCLEOTIDE SEQUENCE</scope>
    <source>
        <tissue evidence="2">Leaf</tissue>
    </source>
</reference>
<sequence>MTRHTESFHPSSPSRPKKKAHQKNMGEEY</sequence>
<evidence type="ECO:0000313" key="2">
    <source>
        <dbReference type="EMBL" id="MBX48931.1"/>
    </source>
</evidence>
<name>A0A2P2P2S5_RHIMU</name>
<dbReference type="AlphaFoldDB" id="A0A2P2P2S5"/>
<organism evidence="2">
    <name type="scientific">Rhizophora mucronata</name>
    <name type="common">Asiatic mangrove</name>
    <dbReference type="NCBI Taxonomy" id="61149"/>
    <lineage>
        <taxon>Eukaryota</taxon>
        <taxon>Viridiplantae</taxon>
        <taxon>Streptophyta</taxon>
        <taxon>Embryophyta</taxon>
        <taxon>Tracheophyta</taxon>
        <taxon>Spermatophyta</taxon>
        <taxon>Magnoliopsida</taxon>
        <taxon>eudicotyledons</taxon>
        <taxon>Gunneridae</taxon>
        <taxon>Pentapetalae</taxon>
        <taxon>rosids</taxon>
        <taxon>fabids</taxon>
        <taxon>Malpighiales</taxon>
        <taxon>Rhizophoraceae</taxon>
        <taxon>Rhizophora</taxon>
    </lineage>
</organism>
<evidence type="ECO:0000256" key="1">
    <source>
        <dbReference type="SAM" id="MobiDB-lite"/>
    </source>
</evidence>
<protein>
    <submittedName>
        <fullName evidence="2">Uncharacterized protein</fullName>
    </submittedName>
</protein>
<dbReference type="EMBL" id="GGEC01068447">
    <property type="protein sequence ID" value="MBX48931.1"/>
    <property type="molecule type" value="Transcribed_RNA"/>
</dbReference>
<feature type="region of interest" description="Disordered" evidence="1">
    <location>
        <begin position="1"/>
        <end position="29"/>
    </location>
</feature>